<accession>A0ABS4GRF3</accession>
<proteinExistence type="predicted"/>
<protein>
    <submittedName>
        <fullName evidence="1">Cell fate (Sporulation/competence/biofilm development) regulator YlbF (YheA/YmcA/DUF963 family)</fullName>
    </submittedName>
</protein>
<keyword evidence="2" id="KW-1185">Reference proteome</keyword>
<dbReference type="Gene3D" id="1.20.1500.10">
    <property type="entry name" value="YheA/YmcA-like"/>
    <property type="match status" value="1"/>
</dbReference>
<reference evidence="1 2" key="1">
    <citation type="submission" date="2021-03" db="EMBL/GenBank/DDBJ databases">
        <title>Genomic Encyclopedia of Type Strains, Phase IV (KMG-IV): sequencing the most valuable type-strain genomes for metagenomic binning, comparative biology and taxonomic classification.</title>
        <authorList>
            <person name="Goeker M."/>
        </authorList>
    </citation>
    <scope>NUCLEOTIDE SEQUENCE [LARGE SCALE GENOMIC DNA]</scope>
    <source>
        <strain evidence="1 2">DSM 24738</strain>
    </source>
</reference>
<dbReference type="Pfam" id="PF06133">
    <property type="entry name" value="Com_YlbF"/>
    <property type="match status" value="1"/>
</dbReference>
<dbReference type="EMBL" id="JAGGKT010000008">
    <property type="protein sequence ID" value="MBP1932834.1"/>
    <property type="molecule type" value="Genomic_DNA"/>
</dbReference>
<dbReference type="Proteomes" id="UP001519343">
    <property type="component" value="Unassembled WGS sequence"/>
</dbReference>
<evidence type="ECO:0000313" key="1">
    <source>
        <dbReference type="EMBL" id="MBP1932834.1"/>
    </source>
</evidence>
<comment type="caution">
    <text evidence="1">The sequence shown here is derived from an EMBL/GenBank/DDBJ whole genome shotgun (WGS) entry which is preliminary data.</text>
</comment>
<evidence type="ECO:0000313" key="2">
    <source>
        <dbReference type="Proteomes" id="UP001519343"/>
    </source>
</evidence>
<organism evidence="1 2">
    <name type="scientific">Ammoniphilus resinae</name>
    <dbReference type="NCBI Taxonomy" id="861532"/>
    <lineage>
        <taxon>Bacteria</taxon>
        <taxon>Bacillati</taxon>
        <taxon>Bacillota</taxon>
        <taxon>Bacilli</taxon>
        <taxon>Bacillales</taxon>
        <taxon>Paenibacillaceae</taxon>
        <taxon>Aneurinibacillus group</taxon>
        <taxon>Ammoniphilus</taxon>
    </lineage>
</organism>
<name>A0ABS4GRF3_9BACL</name>
<dbReference type="PANTHER" id="PTHR38448:SF2">
    <property type="entry name" value="REGULATORY PROTEIN YLBF"/>
    <property type="match status" value="1"/>
</dbReference>
<dbReference type="PANTHER" id="PTHR38448">
    <property type="entry name" value="REGULATORY PROTEIN YLBF-RELATED"/>
    <property type="match status" value="1"/>
</dbReference>
<dbReference type="InterPro" id="IPR052767">
    <property type="entry name" value="Bact_com_dev_regulator"/>
</dbReference>
<dbReference type="RefSeq" id="WP_209810870.1">
    <property type="nucleotide sequence ID" value="NZ_JAGGKT010000008.1"/>
</dbReference>
<dbReference type="SUPFAM" id="SSF158622">
    <property type="entry name" value="YheA/YmcA-like"/>
    <property type="match status" value="1"/>
</dbReference>
<dbReference type="InterPro" id="IPR010368">
    <property type="entry name" value="Com_YlbF"/>
</dbReference>
<gene>
    <name evidence="1" type="ORF">J2Z37_002845</name>
</gene>
<sequence>MTTAVQELNMVEILSTSYEIADLILASEEMKTYIETKKAMDNDPEAQKMISQFQKIKMMNEEVQRFGKYHPDYSRINKEVREAKKNLWTHPTVKAFKKAENVMDELLYLVCRTVADSVSEGIKVPSDNPLYQVGGSCSTGGCGSGGACGCH</sequence>
<dbReference type="InterPro" id="IPR023378">
    <property type="entry name" value="YheA/YmcA-like_dom_sf"/>
</dbReference>